<dbReference type="GO" id="GO:0004181">
    <property type="term" value="F:metallocarboxypeptidase activity"/>
    <property type="evidence" value="ECO:0007669"/>
    <property type="project" value="InterPro"/>
</dbReference>
<dbReference type="GO" id="GO:0005615">
    <property type="term" value="C:extracellular space"/>
    <property type="evidence" value="ECO:0007669"/>
    <property type="project" value="TreeGrafter"/>
</dbReference>
<dbReference type="GO" id="GO:0008270">
    <property type="term" value="F:zinc ion binding"/>
    <property type="evidence" value="ECO:0007669"/>
    <property type="project" value="InterPro"/>
</dbReference>
<comment type="caution">
    <text evidence="9">The sequence shown here is derived from an EMBL/GenBank/DDBJ whole genome shotgun (WGS) entry which is preliminary data.</text>
</comment>
<reference evidence="9 10" key="1">
    <citation type="journal article" date="2013" name="Genome Announc.">
        <title>Draft Genome Sequence of Arcticibacter svalbardensis Strain MN12-7T, a Member of the Family Sphingobacteriaceae Isolated from an Arctic Soil Sample.</title>
        <authorList>
            <person name="Shivaji S."/>
            <person name="Ara S."/>
            <person name="Prasad S."/>
            <person name="Manasa B.P."/>
            <person name="Begum Z."/>
            <person name="Singh A."/>
            <person name="Kumar Pinnaka A."/>
        </authorList>
    </citation>
    <scope>NUCLEOTIDE SEQUENCE [LARGE SCALE GENOMIC DNA]</scope>
    <source>
        <strain evidence="9 10">MN12-7</strain>
    </source>
</reference>
<dbReference type="Gene3D" id="3.40.630.10">
    <property type="entry name" value="Zn peptidases"/>
    <property type="match status" value="1"/>
</dbReference>
<dbReference type="GO" id="GO:0006508">
    <property type="term" value="P:proteolysis"/>
    <property type="evidence" value="ECO:0007669"/>
    <property type="project" value="UniProtKB-KW"/>
</dbReference>
<evidence type="ECO:0000256" key="2">
    <source>
        <dbReference type="ARBA" id="ARBA00005988"/>
    </source>
</evidence>
<dbReference type="EMBL" id="AQPN01000079">
    <property type="protein sequence ID" value="EOR94625.1"/>
    <property type="molecule type" value="Genomic_DNA"/>
</dbReference>
<evidence type="ECO:0000313" key="9">
    <source>
        <dbReference type="EMBL" id="EOR94625.1"/>
    </source>
</evidence>
<evidence type="ECO:0000313" key="10">
    <source>
        <dbReference type="Proteomes" id="UP000014174"/>
    </source>
</evidence>
<dbReference type="SUPFAM" id="SSF53187">
    <property type="entry name" value="Zn-dependent exopeptidases"/>
    <property type="match status" value="1"/>
</dbReference>
<evidence type="ECO:0000256" key="5">
    <source>
        <dbReference type="ARBA" id="ARBA00022833"/>
    </source>
</evidence>
<comment type="similarity">
    <text evidence="2 7">Belongs to the peptidase M14 family.</text>
</comment>
<dbReference type="PATRIC" id="fig|1150600.3.peg.2197"/>
<dbReference type="STRING" id="1150600.ADIARSV_2223"/>
<evidence type="ECO:0000256" key="4">
    <source>
        <dbReference type="ARBA" id="ARBA00022801"/>
    </source>
</evidence>
<accession>R9GSW4</accession>
<dbReference type="InterPro" id="IPR000834">
    <property type="entry name" value="Peptidase_M14"/>
</dbReference>
<keyword evidence="4" id="KW-0378">Hydrolase</keyword>
<dbReference type="PANTHER" id="PTHR11705">
    <property type="entry name" value="PROTEASE FAMILY M14 CARBOXYPEPTIDASE A,B"/>
    <property type="match status" value="1"/>
</dbReference>
<comment type="cofactor">
    <cofactor evidence="1">
        <name>Zn(2+)</name>
        <dbReference type="ChEBI" id="CHEBI:29105"/>
    </cofactor>
</comment>
<feature type="domain" description="Peptidase M14" evidence="8">
    <location>
        <begin position="39"/>
        <end position="329"/>
    </location>
</feature>
<comment type="caution">
    <text evidence="7">Lacks conserved residue(s) required for the propagation of feature annotation.</text>
</comment>
<protein>
    <recommendedName>
        <fullName evidence="8">Peptidase M14 domain-containing protein</fullName>
    </recommendedName>
</protein>
<dbReference type="Proteomes" id="UP000014174">
    <property type="component" value="Unassembled WGS sequence"/>
</dbReference>
<evidence type="ECO:0000259" key="8">
    <source>
        <dbReference type="PROSITE" id="PS52035"/>
    </source>
</evidence>
<evidence type="ECO:0000256" key="3">
    <source>
        <dbReference type="ARBA" id="ARBA00022670"/>
    </source>
</evidence>
<dbReference type="Pfam" id="PF00246">
    <property type="entry name" value="Peptidase_M14"/>
    <property type="match status" value="1"/>
</dbReference>
<proteinExistence type="inferred from homology"/>
<evidence type="ECO:0000256" key="6">
    <source>
        <dbReference type="ARBA" id="ARBA00023049"/>
    </source>
</evidence>
<keyword evidence="5" id="KW-0862">Zinc</keyword>
<gene>
    <name evidence="9" type="ORF">ADIARSV_2223</name>
</gene>
<dbReference type="SMART" id="SM00631">
    <property type="entry name" value="Zn_pept"/>
    <property type="match status" value="1"/>
</dbReference>
<dbReference type="PANTHER" id="PTHR11705:SF143">
    <property type="entry name" value="SLL0236 PROTEIN"/>
    <property type="match status" value="1"/>
</dbReference>
<sequence>MNKKLFIIPALIIPILLLSWSMRKKFSRPEIETTTIWQNYSRYKEPALKNRMFKHSDLLPLIQKHVNSKLFTSEILGNSFQGRSINHLSIGKGKIKVLLWSQMHGDESTATMALFDIFNFLSVSDDNDDFRKFILNNLELHFVPMVNPDGAEKWKRRNALDIDLNRDARALTTPEAKILAQIADKIKPQFGFNLHDQSSLYSAGNTKHQATISFLAPAYNYSRDLNDVRTNATKLIVMMNRTLQKYAPGQVAKYSDAHEPRGFGDTFQGKGISTVLIESGGYPNDPDKQYIRKLNFYIILSALHSIAQKSYEDEDIEDYAAIPENTRFVFDLVVRNAEITKGGYKYRASLGINRAIIVDTDYRSLSYRGSLEELGDMGNNFGYEEADASLLLSLPGKIKVLKKVEWDNMSFEEEKVLIQQGYLFVKFSDKRSSSGPIKNRLLNLTNSSTANPEAIGLGRYPNFILADQNKKPVYAVSNGFLIDLTKEIKALPNSFGY</sequence>
<organism evidence="9 10">
    <name type="scientific">Arcticibacter svalbardensis MN12-7</name>
    <dbReference type="NCBI Taxonomy" id="1150600"/>
    <lineage>
        <taxon>Bacteria</taxon>
        <taxon>Pseudomonadati</taxon>
        <taxon>Bacteroidota</taxon>
        <taxon>Sphingobacteriia</taxon>
        <taxon>Sphingobacteriales</taxon>
        <taxon>Sphingobacteriaceae</taxon>
        <taxon>Arcticibacter</taxon>
    </lineage>
</organism>
<dbReference type="PROSITE" id="PS52035">
    <property type="entry name" value="PEPTIDASE_M14"/>
    <property type="match status" value="1"/>
</dbReference>
<keyword evidence="10" id="KW-1185">Reference proteome</keyword>
<evidence type="ECO:0000256" key="1">
    <source>
        <dbReference type="ARBA" id="ARBA00001947"/>
    </source>
</evidence>
<evidence type="ECO:0000256" key="7">
    <source>
        <dbReference type="PROSITE-ProRule" id="PRU01379"/>
    </source>
</evidence>
<keyword evidence="6" id="KW-0482">Metalloprotease</keyword>
<dbReference type="AlphaFoldDB" id="R9GSW4"/>
<keyword evidence="3" id="KW-0645">Protease</keyword>
<dbReference type="RefSeq" id="WP_016195457.1">
    <property type="nucleotide sequence ID" value="NZ_AQPN01000079.1"/>
</dbReference>
<dbReference type="eggNOG" id="COG2866">
    <property type="taxonomic scope" value="Bacteria"/>
</dbReference>
<name>R9GSW4_9SPHI</name>